<feature type="transmembrane region" description="Helical" evidence="7">
    <location>
        <begin position="376"/>
        <end position="394"/>
    </location>
</feature>
<evidence type="ECO:0000256" key="6">
    <source>
        <dbReference type="ARBA" id="ARBA00023136"/>
    </source>
</evidence>
<gene>
    <name evidence="8" type="ORF">B0537_06020</name>
</gene>
<dbReference type="Proteomes" id="UP000189464">
    <property type="component" value="Chromosome"/>
</dbReference>
<keyword evidence="5 7" id="KW-1133">Transmembrane helix</keyword>
<evidence type="ECO:0000256" key="5">
    <source>
        <dbReference type="ARBA" id="ARBA00022989"/>
    </source>
</evidence>
<evidence type="ECO:0000256" key="1">
    <source>
        <dbReference type="ARBA" id="ARBA00004141"/>
    </source>
</evidence>
<feature type="transmembrane region" description="Helical" evidence="7">
    <location>
        <begin position="20"/>
        <end position="42"/>
    </location>
</feature>
<keyword evidence="4 7" id="KW-0812">Transmembrane</keyword>
<keyword evidence="9" id="KW-1185">Reference proteome</keyword>
<feature type="transmembrane region" description="Helical" evidence="7">
    <location>
        <begin position="162"/>
        <end position="178"/>
    </location>
</feature>
<evidence type="ECO:0000256" key="3">
    <source>
        <dbReference type="ARBA" id="ARBA00022448"/>
    </source>
</evidence>
<feature type="transmembrane region" description="Helical" evidence="7">
    <location>
        <begin position="316"/>
        <end position="335"/>
    </location>
</feature>
<dbReference type="Pfam" id="PF00860">
    <property type="entry name" value="Xan_ur_permease"/>
    <property type="match status" value="1"/>
</dbReference>
<feature type="transmembrane region" description="Helical" evidence="7">
    <location>
        <begin position="134"/>
        <end position="156"/>
    </location>
</feature>
<dbReference type="PANTHER" id="PTHR42810:SF2">
    <property type="entry name" value="PURINE PERMEASE C1399.01C-RELATED"/>
    <property type="match status" value="1"/>
</dbReference>
<name>A0A1S6IV72_9FIRM</name>
<dbReference type="PANTHER" id="PTHR42810">
    <property type="entry name" value="PURINE PERMEASE C1399.01C-RELATED"/>
    <property type="match status" value="1"/>
</dbReference>
<sequence length="434" mass="47191">MHKINFKYHLDDLPPVLELILLGLQWLAIIVPIIIIIGKVIVGLHDHSPSEQVLYLQKMFFVSAICLLLQLLWGHRLPLIIGPATVLLVGIAASLGSDINTIYSSVFWGGIILLGLGITGLFGKIKMLFTPQVVATILMLIAFTLAPMIMNLLFAFSQVTPLQNLCFAFILLLAMFVANKYLTGLWKTTLIIWSIIIGSSFYLLLFPQYSWLSFGRDISPVAGFFKNLNLTLSFDPGVLFSFIICYLALSINDLGSIQSIGALIKPANMEKRITRGIAFTGLGNMLSGLLGVIGPVNFSLSPGVIASTGVASRFTLIPTALGLLLLSFLPSIIAFMGSIPPVVVGSILIYIMCSQIASGLLVAFNKADGFKFENGVIMGLPLMLSIIISFLPQDIVNTFPVSLRPILGNGFVVGVLAVLILENIIYRYKDCPKQ</sequence>
<organism evidence="8 9">
    <name type="scientific">Desulforamulus ferrireducens</name>
    <dbReference type="NCBI Taxonomy" id="1833852"/>
    <lineage>
        <taxon>Bacteria</taxon>
        <taxon>Bacillati</taxon>
        <taxon>Bacillota</taxon>
        <taxon>Clostridia</taxon>
        <taxon>Eubacteriales</taxon>
        <taxon>Peptococcaceae</taxon>
        <taxon>Desulforamulus</taxon>
    </lineage>
</organism>
<evidence type="ECO:0000256" key="7">
    <source>
        <dbReference type="SAM" id="Phobius"/>
    </source>
</evidence>
<keyword evidence="3" id="KW-0813">Transport</keyword>
<evidence type="ECO:0000256" key="2">
    <source>
        <dbReference type="ARBA" id="ARBA00008821"/>
    </source>
</evidence>
<dbReference type="OrthoDB" id="9805749at2"/>
<comment type="similarity">
    <text evidence="2">Belongs to the nucleobase:cation symporter-2 (NCS2) (TC 2.A.40) family.</text>
</comment>
<evidence type="ECO:0000313" key="8">
    <source>
        <dbReference type="EMBL" id="AQS58676.1"/>
    </source>
</evidence>
<comment type="subcellular location">
    <subcellularLocation>
        <location evidence="1">Membrane</location>
        <topology evidence="1">Multi-pass membrane protein</topology>
    </subcellularLocation>
</comment>
<dbReference type="GO" id="GO:0005886">
    <property type="term" value="C:plasma membrane"/>
    <property type="evidence" value="ECO:0007669"/>
    <property type="project" value="TreeGrafter"/>
</dbReference>
<dbReference type="STRING" id="1833852.B0537_06020"/>
<feature type="transmembrane region" description="Helical" evidence="7">
    <location>
        <begin position="238"/>
        <end position="264"/>
    </location>
</feature>
<dbReference type="InterPro" id="IPR006043">
    <property type="entry name" value="NCS2"/>
</dbReference>
<dbReference type="NCBIfam" id="NF037981">
    <property type="entry name" value="NCS2_1"/>
    <property type="match status" value="1"/>
</dbReference>
<feature type="transmembrane region" description="Helical" evidence="7">
    <location>
        <begin position="276"/>
        <end position="296"/>
    </location>
</feature>
<proteinExistence type="inferred from homology"/>
<evidence type="ECO:0000256" key="4">
    <source>
        <dbReference type="ARBA" id="ARBA00022692"/>
    </source>
</evidence>
<dbReference type="GO" id="GO:0042907">
    <property type="term" value="F:xanthine transmembrane transporter activity"/>
    <property type="evidence" value="ECO:0007669"/>
    <property type="project" value="TreeGrafter"/>
</dbReference>
<protein>
    <submittedName>
        <fullName evidence="8">Xanthine permease</fullName>
    </submittedName>
</protein>
<feature type="transmembrane region" description="Helical" evidence="7">
    <location>
        <begin position="190"/>
        <end position="209"/>
    </location>
</feature>
<dbReference type="KEGG" id="dfg:B0537_06020"/>
<dbReference type="AlphaFoldDB" id="A0A1S6IV72"/>
<keyword evidence="6 7" id="KW-0472">Membrane</keyword>
<feature type="transmembrane region" description="Helical" evidence="7">
    <location>
        <begin position="79"/>
        <end position="96"/>
    </location>
</feature>
<feature type="transmembrane region" description="Helical" evidence="7">
    <location>
        <begin position="54"/>
        <end position="72"/>
    </location>
</feature>
<feature type="transmembrane region" description="Helical" evidence="7">
    <location>
        <begin position="342"/>
        <end position="364"/>
    </location>
</feature>
<evidence type="ECO:0000313" key="9">
    <source>
        <dbReference type="Proteomes" id="UP000189464"/>
    </source>
</evidence>
<dbReference type="EMBL" id="CP019698">
    <property type="protein sequence ID" value="AQS58676.1"/>
    <property type="molecule type" value="Genomic_DNA"/>
</dbReference>
<feature type="transmembrane region" description="Helical" evidence="7">
    <location>
        <begin position="406"/>
        <end position="426"/>
    </location>
</feature>
<reference evidence="8 9" key="1">
    <citation type="journal article" date="2016" name="Int. J. Syst. Evol. Microbiol.">
        <title>Desulfotomaculum ferrireducens sp. nov., a moderately thermophilic sulfate-reducing and dissimilatory Fe(III)-reducing bacterium isolated from compost.</title>
        <authorList>
            <person name="Yang G."/>
            <person name="Guo J."/>
            <person name="Zhuang L."/>
            <person name="Yuan Y."/>
            <person name="Zhou S."/>
        </authorList>
    </citation>
    <scope>NUCLEOTIDE SEQUENCE [LARGE SCALE GENOMIC DNA]</scope>
    <source>
        <strain evidence="8 9">GSS09</strain>
    </source>
</reference>
<dbReference type="RefSeq" id="WP_077713645.1">
    <property type="nucleotide sequence ID" value="NZ_CP019698.1"/>
</dbReference>
<feature type="transmembrane region" description="Helical" evidence="7">
    <location>
        <begin position="102"/>
        <end position="122"/>
    </location>
</feature>
<accession>A0A1S6IV72</accession>